<dbReference type="STRING" id="224013.ACX27_11190"/>
<dbReference type="SUPFAM" id="SSF88723">
    <property type="entry name" value="PIN domain-like"/>
    <property type="match status" value="1"/>
</dbReference>
<reference evidence="1 2" key="2">
    <citation type="journal article" date="2016" name="Genome Announc.">
        <title>Draft Genome Sequence of the N2-Fixing Cyanobacterium Nostoc piscinale CENA21, Isolated from the Brazilian Amazon Floodplain.</title>
        <authorList>
            <person name="Leao T."/>
            <person name="Guimaraes P.I."/>
            <person name="de Melo A.G."/>
            <person name="Ramos R.T."/>
            <person name="Leao P.N."/>
            <person name="Silva A."/>
            <person name="Fiore M.F."/>
            <person name="Schneider M.P."/>
        </authorList>
    </citation>
    <scope>NUCLEOTIDE SEQUENCE [LARGE SCALE GENOMIC DNA]</scope>
    <source>
        <strain evidence="1 2">CENA21</strain>
    </source>
</reference>
<accession>A0A0M4TVX7</accession>
<dbReference type="InterPro" id="IPR029060">
    <property type="entry name" value="PIN-like_dom_sf"/>
</dbReference>
<evidence type="ECO:0008006" key="3">
    <source>
        <dbReference type="Google" id="ProtNLM"/>
    </source>
</evidence>
<dbReference type="KEGG" id="npz:ACX27_11190"/>
<protein>
    <recommendedName>
        <fullName evidence="3">PIN domain-containing protein</fullName>
    </recommendedName>
</protein>
<organism evidence="1 2">
    <name type="scientific">Nostoc piscinale CENA21</name>
    <dbReference type="NCBI Taxonomy" id="224013"/>
    <lineage>
        <taxon>Bacteria</taxon>
        <taxon>Bacillati</taxon>
        <taxon>Cyanobacteriota</taxon>
        <taxon>Cyanophyceae</taxon>
        <taxon>Nostocales</taxon>
        <taxon>Nostocaceae</taxon>
        <taxon>Nostoc</taxon>
    </lineage>
</organism>
<evidence type="ECO:0000313" key="2">
    <source>
        <dbReference type="Proteomes" id="UP000062645"/>
    </source>
</evidence>
<name>A0A0M4TVX7_9NOSO</name>
<dbReference type="Proteomes" id="UP000062645">
    <property type="component" value="Chromosome"/>
</dbReference>
<gene>
    <name evidence="1" type="ORF">ACX27_11190</name>
</gene>
<dbReference type="RefSeq" id="WP_062292123.1">
    <property type="nucleotide sequence ID" value="NZ_CP012036.1"/>
</dbReference>
<dbReference type="EMBL" id="CP012036">
    <property type="protein sequence ID" value="ALF53276.1"/>
    <property type="molecule type" value="Genomic_DNA"/>
</dbReference>
<dbReference type="PATRIC" id="fig|224013.5.peg.2704"/>
<evidence type="ECO:0000313" key="1">
    <source>
        <dbReference type="EMBL" id="ALF53276.1"/>
    </source>
</evidence>
<dbReference type="AlphaFoldDB" id="A0A0M4TVX7"/>
<keyword evidence="2" id="KW-1185">Reference proteome</keyword>
<reference evidence="2" key="1">
    <citation type="submission" date="2015-07" db="EMBL/GenBank/DDBJ databases">
        <title>Genome Of Nitrogen-Fixing Cyanobacterium Nostoc piscinale CENA21 From Solimoes/Amazon River Floodplain Sediments And Comparative Genomics To Uncover Biosynthetic Natural Products Potential.</title>
        <authorList>
            <person name="Leao T.F."/>
            <person name="Leao P.N."/>
            <person name="Guimaraes P.I."/>
            <person name="de Melo A.G.C."/>
            <person name="Ramos R.T.J."/>
            <person name="Silva A."/>
            <person name="Fiore M.F."/>
            <person name="Schneider M.P.C."/>
        </authorList>
    </citation>
    <scope>NUCLEOTIDE SEQUENCE [LARGE SCALE GENOMIC DNA]</scope>
    <source>
        <strain evidence="2">CENA21</strain>
    </source>
</reference>
<proteinExistence type="predicted"/>
<sequence length="59" mass="6934">MLWNNDFTRHLPGDFHKDPADRMIVAIAYRRNLELITCDQKNSQLSTYQNTLVNAIAWL</sequence>